<keyword evidence="5" id="KW-1185">Reference proteome</keyword>
<name>A0A0Q9Z051_9GAMM</name>
<dbReference type="Pfam" id="PF00106">
    <property type="entry name" value="adh_short"/>
    <property type="match status" value="1"/>
</dbReference>
<evidence type="ECO:0000256" key="1">
    <source>
        <dbReference type="ARBA" id="ARBA00023002"/>
    </source>
</evidence>
<reference evidence="4" key="2">
    <citation type="journal article" date="2016" name="Genome Announc.">
        <title>Draft Genome Sequences of Two Novel Amoeba-Resistant Intranuclear Bacteria, 'Candidatus Berkiella cookevillensis' and 'Candidatus Berkiella aquae'.</title>
        <authorList>
            <person name="Mehari Y.T."/>
            <person name="Arivett B.A."/>
            <person name="Farone A.L."/>
            <person name="Gunderson J.H."/>
            <person name="Farone M.B."/>
        </authorList>
    </citation>
    <scope>NUCLEOTIDE SEQUENCE</scope>
    <source>
        <strain evidence="4">HT99</strain>
    </source>
</reference>
<dbReference type="Proteomes" id="UP000051497">
    <property type="component" value="Unassembled WGS sequence"/>
</dbReference>
<dbReference type="EMBL" id="LKAJ01000002">
    <property type="protein sequence ID" value="KRG22407.1"/>
    <property type="molecule type" value="Genomic_DNA"/>
</dbReference>
<evidence type="ECO:0000256" key="2">
    <source>
        <dbReference type="RuleBase" id="RU000363"/>
    </source>
</evidence>
<dbReference type="PATRIC" id="fig|1590043.3.peg.828"/>
<evidence type="ECO:0000313" key="4">
    <source>
        <dbReference type="EMBL" id="MCS5712392.1"/>
    </source>
</evidence>
<dbReference type="InterPro" id="IPR020904">
    <property type="entry name" value="Sc_DH/Rdtase_CS"/>
</dbReference>
<protein>
    <submittedName>
        <fullName evidence="3">3-oxoacyl-[acyl-carrier-protein] reductase FabG</fullName>
        <ecNumber evidence="3">1.1.1.100</ecNumber>
    </submittedName>
    <submittedName>
        <fullName evidence="4">SDR family NAD(P)-dependent oxidoreductase</fullName>
    </submittedName>
</protein>
<dbReference type="PANTHER" id="PTHR43658:SF8">
    <property type="entry name" value="17-BETA-HYDROXYSTEROID DEHYDROGENASE 14-RELATED"/>
    <property type="match status" value="1"/>
</dbReference>
<dbReference type="STRING" id="295108.HT99x_00829"/>
<evidence type="ECO:0000313" key="3">
    <source>
        <dbReference type="EMBL" id="KRG22407.1"/>
    </source>
</evidence>
<dbReference type="Gene3D" id="3.40.50.720">
    <property type="entry name" value="NAD(P)-binding Rossmann-like Domain"/>
    <property type="match status" value="1"/>
</dbReference>
<dbReference type="PRINTS" id="PR00081">
    <property type="entry name" value="GDHRDH"/>
</dbReference>
<comment type="similarity">
    <text evidence="2">Belongs to the short-chain dehydrogenases/reductases (SDR) family.</text>
</comment>
<dbReference type="SUPFAM" id="SSF51735">
    <property type="entry name" value="NAD(P)-binding Rossmann-fold domains"/>
    <property type="match status" value="1"/>
</dbReference>
<dbReference type="AlphaFoldDB" id="A0A0Q9Z051"/>
<dbReference type="PRINTS" id="PR00080">
    <property type="entry name" value="SDRFAMILY"/>
</dbReference>
<comment type="caution">
    <text evidence="3">The sequence shown here is derived from an EMBL/GenBank/DDBJ whole genome shotgun (WGS) entry which is preliminary data.</text>
</comment>
<accession>A0A0Q9Z051</accession>
<organism evidence="3">
    <name type="scientific">Candidatus Berkiella aquae</name>
    <dbReference type="NCBI Taxonomy" id="295108"/>
    <lineage>
        <taxon>Bacteria</taxon>
        <taxon>Pseudomonadati</taxon>
        <taxon>Pseudomonadota</taxon>
        <taxon>Gammaproteobacteria</taxon>
        <taxon>Candidatus Berkiellales</taxon>
        <taxon>Candidatus Berkiellaceae</taxon>
        <taxon>Candidatus Berkiella</taxon>
    </lineage>
</organism>
<dbReference type="PROSITE" id="PS00061">
    <property type="entry name" value="ADH_SHORT"/>
    <property type="match status" value="1"/>
</dbReference>
<proteinExistence type="inferred from homology"/>
<keyword evidence="1 3" id="KW-0560">Oxidoreductase</keyword>
<evidence type="ECO:0000313" key="5">
    <source>
        <dbReference type="Proteomes" id="UP000051497"/>
    </source>
</evidence>
<gene>
    <name evidence="3" type="primary">fabG_3</name>
    <name evidence="3" type="ORF">HT99x_00829</name>
    <name evidence="4" type="ORF">HT99x_013200</name>
</gene>
<reference evidence="4" key="3">
    <citation type="submission" date="2021-06" db="EMBL/GenBank/DDBJ databases">
        <title>Genomic Description and Analysis of Intracellular Bacteria, Candidatus Berkiella cookevillensis and Candidatus Berkiella aquae.</title>
        <authorList>
            <person name="Kidane D.T."/>
            <person name="Mehari Y.T."/>
            <person name="Rice F.C."/>
            <person name="Arivett B.A."/>
            <person name="Farone A.L."/>
            <person name="Berk S.G."/>
            <person name="Farone M.B."/>
        </authorList>
    </citation>
    <scope>NUCLEOTIDE SEQUENCE</scope>
    <source>
        <strain evidence="4">HT99</strain>
    </source>
</reference>
<sequence length="249" mass="26499">MIIQDKMALIVGGGQGLGEATARYLAELGAKIIVLDKAKEEAERVAQAVNGTAITCDITQAQSLEDAFNKLSSLSMVVNCAGIAPALRMVGKEGPTPLKAFEDVISVNLIGTYNVMRLSAALMMKQAVSEQEERGVIINTASIAAYDGQIGQTAYSASKGGVVSLTLPAAREMARFAIRVMTIAPGIIGTNMIRNMPENVQNSLLSQTIYPKRFGFPQEYASLVAHIISNPLLNGEVIRLDGAVRMNTV</sequence>
<dbReference type="EMBL" id="LKAJ02000001">
    <property type="protein sequence ID" value="MCS5712392.1"/>
    <property type="molecule type" value="Genomic_DNA"/>
</dbReference>
<dbReference type="PANTHER" id="PTHR43658">
    <property type="entry name" value="SHORT-CHAIN DEHYDROGENASE/REDUCTASE"/>
    <property type="match status" value="1"/>
</dbReference>
<dbReference type="GO" id="GO:0004316">
    <property type="term" value="F:3-oxoacyl-[acyl-carrier-protein] reductase (NADPH) activity"/>
    <property type="evidence" value="ECO:0007669"/>
    <property type="project" value="UniProtKB-EC"/>
</dbReference>
<dbReference type="EC" id="1.1.1.100" evidence="3"/>
<dbReference type="InterPro" id="IPR002347">
    <property type="entry name" value="SDR_fam"/>
</dbReference>
<dbReference type="RefSeq" id="WP_075065457.1">
    <property type="nucleotide sequence ID" value="NZ_LKAJ02000001.1"/>
</dbReference>
<dbReference type="OrthoDB" id="9794138at2"/>
<dbReference type="InterPro" id="IPR036291">
    <property type="entry name" value="NAD(P)-bd_dom_sf"/>
</dbReference>
<reference evidence="3" key="1">
    <citation type="submission" date="2015-09" db="EMBL/GenBank/DDBJ databases">
        <title>Draft Genome Sequences of Two Novel Amoeba-resistant Intranuclear Bacteria, Candidatus Berkiella cookevillensis and Candidatus Berkiella aquae.</title>
        <authorList>
            <person name="Mehari Y.T."/>
            <person name="Arivett B.A."/>
            <person name="Farone A.L."/>
            <person name="Gunderson J.H."/>
            <person name="Farone M.B."/>
        </authorList>
    </citation>
    <scope>NUCLEOTIDE SEQUENCE [LARGE SCALE GENOMIC DNA]</scope>
    <source>
        <strain evidence="3">HT99</strain>
    </source>
</reference>